<evidence type="ECO:0000256" key="2">
    <source>
        <dbReference type="RuleBase" id="RU003707"/>
    </source>
</evidence>
<dbReference type="PANTHER" id="PTHR11941">
    <property type="entry name" value="ENOYL-COA HYDRATASE-RELATED"/>
    <property type="match status" value="1"/>
</dbReference>
<sequence>MYIIDLVVIFSYTFSFSLFPPILKKKKKKMVVIFEKEKNSNQKGESIKGIEVFMAHGMLDKVFTVESARYTYGTLIGGNDCAYLAWVPFAGHFAQEFGEFIAEKALKHFGDIPKDLIEYEYVAKASSDWLNRKRKTRKNDQRYAVKLTLNNPPANVQNLALVKQLIDIIQKLDSDPYTGGFIITANSAKGIFSAGYDITTFLKKDKKLTEQYLLTITNLKLVIMESTKPFIACVNGHAFAGGAVLALFCDYRTHQNIPKKKKKIRVGKPSIRFAFNEAAIGIKFTLPVYNLIVHNIGNQNAAYVSSTAKVLSGTQAKELGLLDRCINTDDNDVLFDECVKILENEYFNGTAEAIAHVRKLRYSSLAELQHKNHEKDLIDAVNFFHDNTVQQTFREFLLKRAKF</sequence>
<evidence type="ECO:0000313" key="3">
    <source>
        <dbReference type="EMBL" id="ETO08607.1"/>
    </source>
</evidence>
<dbReference type="Proteomes" id="UP000023152">
    <property type="component" value="Unassembled WGS sequence"/>
</dbReference>
<dbReference type="InterPro" id="IPR001753">
    <property type="entry name" value="Enoyl-CoA_hydra/iso"/>
</dbReference>
<dbReference type="Pfam" id="PF00378">
    <property type="entry name" value="ECH_1"/>
    <property type="match status" value="1"/>
</dbReference>
<dbReference type="PROSITE" id="PS00166">
    <property type="entry name" value="ENOYL_COA_HYDRATASE"/>
    <property type="match status" value="1"/>
</dbReference>
<evidence type="ECO:0000313" key="4">
    <source>
        <dbReference type="Proteomes" id="UP000023152"/>
    </source>
</evidence>
<dbReference type="InterPro" id="IPR018376">
    <property type="entry name" value="Enoyl-CoA_hyd/isom_CS"/>
</dbReference>
<dbReference type="GO" id="GO:0005739">
    <property type="term" value="C:mitochondrion"/>
    <property type="evidence" value="ECO:0007669"/>
    <property type="project" value="TreeGrafter"/>
</dbReference>
<dbReference type="OrthoDB" id="1696280at2759"/>
<organism evidence="3 4">
    <name type="scientific">Reticulomyxa filosa</name>
    <dbReference type="NCBI Taxonomy" id="46433"/>
    <lineage>
        <taxon>Eukaryota</taxon>
        <taxon>Sar</taxon>
        <taxon>Rhizaria</taxon>
        <taxon>Retaria</taxon>
        <taxon>Foraminifera</taxon>
        <taxon>Monothalamids</taxon>
        <taxon>Reticulomyxidae</taxon>
        <taxon>Reticulomyxa</taxon>
    </lineage>
</organism>
<dbReference type="GO" id="GO:0006635">
    <property type="term" value="P:fatty acid beta-oxidation"/>
    <property type="evidence" value="ECO:0007669"/>
    <property type="project" value="TreeGrafter"/>
</dbReference>
<dbReference type="EMBL" id="ASPP01024863">
    <property type="protein sequence ID" value="ETO08607.1"/>
    <property type="molecule type" value="Genomic_DNA"/>
</dbReference>
<name>X6M563_RETFI</name>
<comment type="caution">
    <text evidence="3">The sequence shown here is derived from an EMBL/GenBank/DDBJ whole genome shotgun (WGS) entry which is preliminary data.</text>
</comment>
<accession>X6M563</accession>
<proteinExistence type="inferred from homology"/>
<keyword evidence="4" id="KW-1185">Reference proteome</keyword>
<dbReference type="InterPro" id="IPR029045">
    <property type="entry name" value="ClpP/crotonase-like_dom_sf"/>
</dbReference>
<comment type="similarity">
    <text evidence="1 2">Belongs to the enoyl-CoA hydratase/isomerase family.</text>
</comment>
<dbReference type="Gene3D" id="3.90.226.10">
    <property type="entry name" value="2-enoyl-CoA Hydratase, Chain A, domain 1"/>
    <property type="match status" value="1"/>
</dbReference>
<evidence type="ECO:0000256" key="1">
    <source>
        <dbReference type="ARBA" id="ARBA00005254"/>
    </source>
</evidence>
<dbReference type="AlphaFoldDB" id="X6M563"/>
<dbReference type="GO" id="GO:0003824">
    <property type="term" value="F:catalytic activity"/>
    <property type="evidence" value="ECO:0007669"/>
    <property type="project" value="InterPro"/>
</dbReference>
<dbReference type="CDD" id="cd06558">
    <property type="entry name" value="crotonase-like"/>
    <property type="match status" value="1"/>
</dbReference>
<gene>
    <name evidence="3" type="ORF">RFI_28781</name>
</gene>
<dbReference type="PANTHER" id="PTHR11941:SF45">
    <property type="entry name" value="ENOYL-COA DELTA ISOMERASE 1, MITOCHONDRIAL"/>
    <property type="match status" value="1"/>
</dbReference>
<protein>
    <submittedName>
        <fullName evidence="3">Uncharacterized protein</fullName>
    </submittedName>
</protein>
<dbReference type="SUPFAM" id="SSF52096">
    <property type="entry name" value="ClpP/crotonase"/>
    <property type="match status" value="1"/>
</dbReference>
<reference evidence="3 4" key="1">
    <citation type="journal article" date="2013" name="Curr. Biol.">
        <title>The Genome of the Foraminiferan Reticulomyxa filosa.</title>
        <authorList>
            <person name="Glockner G."/>
            <person name="Hulsmann N."/>
            <person name="Schleicher M."/>
            <person name="Noegel A.A."/>
            <person name="Eichinger L."/>
            <person name="Gallinger C."/>
            <person name="Pawlowski J."/>
            <person name="Sierra R."/>
            <person name="Euteneuer U."/>
            <person name="Pillet L."/>
            <person name="Moustafa A."/>
            <person name="Platzer M."/>
            <person name="Groth M."/>
            <person name="Szafranski K."/>
            <person name="Schliwa M."/>
        </authorList>
    </citation>
    <scope>NUCLEOTIDE SEQUENCE [LARGE SCALE GENOMIC DNA]</scope>
</reference>